<accession>A0A3G4ZQD3</accession>
<dbReference type="EMBL" id="MK071983">
    <property type="protein sequence ID" value="AYV76201.1"/>
    <property type="molecule type" value="Genomic_DNA"/>
</dbReference>
<evidence type="ECO:0008006" key="2">
    <source>
        <dbReference type="Google" id="ProtNLM"/>
    </source>
</evidence>
<name>A0A3G4ZQD3_9VIRU</name>
<dbReference type="SUPFAM" id="SSF57938">
    <property type="entry name" value="DnaJ/Hsp40 cysteine-rich domain"/>
    <property type="match status" value="2"/>
</dbReference>
<protein>
    <recommendedName>
        <fullName evidence="2">CR-type domain-containing protein</fullName>
    </recommendedName>
</protein>
<gene>
    <name evidence="1" type="ORF">Terrestrivirus5_23</name>
</gene>
<reference evidence="1" key="1">
    <citation type="submission" date="2018-10" db="EMBL/GenBank/DDBJ databases">
        <title>Hidden diversity of soil giant viruses.</title>
        <authorList>
            <person name="Schulz F."/>
            <person name="Alteio L."/>
            <person name="Goudeau D."/>
            <person name="Ryan E.M."/>
            <person name="Malmstrom R.R."/>
            <person name="Blanchard J."/>
            <person name="Woyke T."/>
        </authorList>
    </citation>
    <scope>NUCLEOTIDE SEQUENCE</scope>
    <source>
        <strain evidence="1">TEV1</strain>
    </source>
</reference>
<organism evidence="1">
    <name type="scientific">Terrestrivirus sp</name>
    <dbReference type="NCBI Taxonomy" id="2487775"/>
    <lineage>
        <taxon>Viruses</taxon>
        <taxon>Varidnaviria</taxon>
        <taxon>Bamfordvirae</taxon>
        <taxon>Nucleocytoviricota</taxon>
        <taxon>Megaviricetes</taxon>
        <taxon>Imitervirales</taxon>
        <taxon>Mimiviridae</taxon>
        <taxon>Klosneuvirinae</taxon>
    </lineage>
</organism>
<proteinExistence type="predicted"/>
<evidence type="ECO:0000313" key="1">
    <source>
        <dbReference type="EMBL" id="AYV76201.1"/>
    </source>
</evidence>
<dbReference type="InterPro" id="IPR036410">
    <property type="entry name" value="HSP_DnaJ_Cys-rich_dom_sf"/>
</dbReference>
<sequence length="209" mass="23643">MPCSNCNDTRIIRTSTNCSQCGGAGTIINYQSNYRPICTTCNGSGKFYSQTSCHCAGNNFISSYSTKCYRCKGTGECDYVKDTTWRKCTNCKEVGYIYYQPHKCTKCEGTGFWCKNKYKNNYKHLVSKPTERTFICFRFTDNIFLTACEEVCTCKCPIKNCNLGNISPPRELCYMCKGKGKCGTEIKDKIHCFNCNGSGNQADVPKWRT</sequence>